<organism evidence="2 3">
    <name type="scientific">Candidatus Amunia macphersoniae</name>
    <dbReference type="NCBI Taxonomy" id="3127014"/>
    <lineage>
        <taxon>Bacteria</taxon>
        <taxon>Bacillati</taxon>
        <taxon>Candidatus Dormiibacterota</taxon>
        <taxon>Candidatus Dormibacteria</taxon>
        <taxon>Candidatus Aeolococcales</taxon>
        <taxon>Candidatus Aeolococcaceae</taxon>
        <taxon>Candidatus Amunia</taxon>
    </lineage>
</organism>
<gene>
    <name evidence="2" type="ORF">JF887_01575</name>
</gene>
<dbReference type="EMBL" id="JAEKNN010000008">
    <property type="protein sequence ID" value="MBJ7608107.1"/>
    <property type="molecule type" value="Genomic_DNA"/>
</dbReference>
<evidence type="ECO:0000313" key="2">
    <source>
        <dbReference type="EMBL" id="MBJ7608107.1"/>
    </source>
</evidence>
<dbReference type="AlphaFoldDB" id="A0A934N8P6"/>
<reference evidence="2 3" key="1">
    <citation type="submission" date="2020-10" db="EMBL/GenBank/DDBJ databases">
        <title>Ca. Dormibacterota MAGs.</title>
        <authorList>
            <person name="Montgomery K."/>
        </authorList>
    </citation>
    <scope>NUCLEOTIDE SEQUENCE [LARGE SCALE GENOMIC DNA]</scope>
    <source>
        <strain evidence="2">Mitchell_Peninsula_5</strain>
    </source>
</reference>
<accession>A0A934N8P6</accession>
<evidence type="ECO:0000259" key="1">
    <source>
        <dbReference type="Pfam" id="PF18731"/>
    </source>
</evidence>
<name>A0A934N8P6_9BACT</name>
<evidence type="ECO:0000313" key="3">
    <source>
        <dbReference type="Proteomes" id="UP000614410"/>
    </source>
</evidence>
<feature type="domain" description="Swt1-like HEPN" evidence="1">
    <location>
        <begin position="11"/>
        <end position="121"/>
    </location>
</feature>
<protein>
    <submittedName>
        <fullName evidence="2">DUF499 domain-containing protein</fullName>
    </submittedName>
</protein>
<dbReference type="InterPro" id="IPR007555">
    <property type="entry name" value="DUF499"/>
</dbReference>
<proteinExistence type="predicted"/>
<dbReference type="InterPro" id="IPR041650">
    <property type="entry name" value="HEPN_Swt1"/>
</dbReference>
<sequence length="1110" mass="122217">MATSNRDRIGKALELLAVGLAPFVDGQMRASTPNGADWMATVAAAGPAPGRKVSITDPQFQLKVLWDFWNPVFSKVLGRSERTMISLLRDARDRWAHNEGFNTDDAYRALDASQALLSAVSAAEQADEVGRAKEEILRQRYEEAARKAARTPTAVGAPTGALAPWREVVTPHSDVAAGTFAQAEFAADLAQVYRGDGAAEYVDPVEFFRRTYLTDGLRQLLTQAAQRLVGHGGVPVVDLQTNFGGGKTHSLLALYHLFSGLPLDRLPQETQDLVRTAGLDKLPQVHRAVLVGTAIAPGQPVIKPDGTEVRTLWGELAWQLGGRDGYALVAEADRTGTNPGAALGELFRANGPALILIDEWVAYARQLYSRDDLPAGSFDAHFSFAQALTEAARATPGTLVVISIPASDPTSGEAGSGIEVGGVGGREALARLRIVVGRMESAWRPASAEESFEIVRRRLFEPLTDPARYAARDATARAFGELYRLESREFPPECREPRYVDRIKAAYPIHPELFARLYEDWSALERFQRTRGVLRLMAAVIHSLWHRGDRSALILPGSVPLDDSTVLAELTHYLEDNWKPIVDADIDGDGSLPAELDRENQTLGRYFAARRVARTVFLGSAPTLRSANRGLEDRGVRLGCVYPGETIGTYADALRRLTDRATYMYVDGTRYWYDTQPSVTRIARDRAARYSERPGDEISVELLRRLRDDSTGRGQRGEFAAVHVAPTSSGEVADDDQVRLVIFGPDTAHIPRSGESSALRAATDIVERRGSSPRLYRNMVVFLAPDHRRLEELLQATAEYVAWDSIRKEKAQLNLDPFQENQVETKVGHSDQAVRLRMTEAFHWMLVPTQPDPRGSIGFDTVRLNGAGGLATRASMKLVNDNHLNVVYTPVLLRLELDRVPLWQGDHVTVAEVWEHLARYVYLPRLRDRVVLEQAVASGPHQLLGDTEGFALAERYDEATHRYVGLVPLGTGSRGEAIVTGTTLLVKPVAATRQLQEAAIERTATTATPTGPLETITATGEVQDRADVAAPTRPHRFHGTAGLDPRRANRDFATLTAELIEHLTRLVEAEIEVTVEIEATSEAGFDDDLVRTVSENARTLHLRTYGFEQR</sequence>
<dbReference type="Pfam" id="PF18731">
    <property type="entry name" value="HEPN_Swt1"/>
    <property type="match status" value="1"/>
</dbReference>
<dbReference type="Proteomes" id="UP000614410">
    <property type="component" value="Unassembled WGS sequence"/>
</dbReference>
<dbReference type="Pfam" id="PF04465">
    <property type="entry name" value="DUF499"/>
    <property type="match status" value="1"/>
</dbReference>
<comment type="caution">
    <text evidence="2">The sequence shown here is derived from an EMBL/GenBank/DDBJ whole genome shotgun (WGS) entry which is preliminary data.</text>
</comment>